<keyword evidence="1" id="KW-0853">WD repeat</keyword>
<evidence type="ECO:0000256" key="2">
    <source>
        <dbReference type="SAM" id="MobiDB-lite"/>
    </source>
</evidence>
<feature type="region of interest" description="Disordered" evidence="2">
    <location>
        <begin position="433"/>
        <end position="479"/>
    </location>
</feature>
<organism evidence="3 4">
    <name type="scientific">Perkinsus chesapeaki</name>
    <name type="common">Clam parasite</name>
    <name type="synonym">Perkinsus andrewsi</name>
    <dbReference type="NCBI Taxonomy" id="330153"/>
    <lineage>
        <taxon>Eukaryota</taxon>
        <taxon>Sar</taxon>
        <taxon>Alveolata</taxon>
        <taxon>Perkinsozoa</taxon>
        <taxon>Perkinsea</taxon>
        <taxon>Perkinsida</taxon>
        <taxon>Perkinsidae</taxon>
        <taxon>Perkinsus</taxon>
    </lineage>
</organism>
<accession>A0A7J6LRC5</accession>
<dbReference type="SUPFAM" id="SSF50978">
    <property type="entry name" value="WD40 repeat-like"/>
    <property type="match status" value="1"/>
</dbReference>
<comment type="caution">
    <text evidence="3">The sequence shown here is derived from an EMBL/GenBank/DDBJ whole genome shotgun (WGS) entry which is preliminary data.</text>
</comment>
<keyword evidence="4" id="KW-1185">Reference proteome</keyword>
<dbReference type="AlphaFoldDB" id="A0A7J6LRC5"/>
<evidence type="ECO:0000256" key="1">
    <source>
        <dbReference type="PROSITE-ProRule" id="PRU00221"/>
    </source>
</evidence>
<dbReference type="InterPro" id="IPR001680">
    <property type="entry name" value="WD40_rpt"/>
</dbReference>
<dbReference type="SMART" id="SM00320">
    <property type="entry name" value="WD40"/>
    <property type="match status" value="1"/>
</dbReference>
<dbReference type="Proteomes" id="UP000591131">
    <property type="component" value="Unassembled WGS sequence"/>
</dbReference>
<dbReference type="PROSITE" id="PS50294">
    <property type="entry name" value="WD_REPEATS_REGION"/>
    <property type="match status" value="1"/>
</dbReference>
<gene>
    <name evidence="3" type="ORF">FOL47_006528</name>
</gene>
<feature type="repeat" description="WD" evidence="1">
    <location>
        <begin position="42"/>
        <end position="74"/>
    </location>
</feature>
<dbReference type="EMBL" id="JAAPAO010000364">
    <property type="protein sequence ID" value="KAF4661852.1"/>
    <property type="molecule type" value="Genomic_DNA"/>
</dbReference>
<dbReference type="InterPro" id="IPR036322">
    <property type="entry name" value="WD40_repeat_dom_sf"/>
</dbReference>
<dbReference type="PROSITE" id="PS50082">
    <property type="entry name" value="WD_REPEATS_2"/>
    <property type="match status" value="1"/>
</dbReference>
<sequence length="479" mass="51490">MPRIVTPPNRAAAPYNNTHRTVYRYCVTEGQDPPHLEEVSELSGHKFGVSDIAVNSVGTVIVTSGLDSTVRVWKRSRQGKYEHYRNIPAIGGKTIDIGDIDHIGVLTREAGRYNVMVSIGSAGGKVHFTDLATDASSAVESTAVRGTKRPAKRLIPPVDCLYRGANKAYLGCVTAMELSDDGSYLTYGTSSGYVGVACLRCGVEDNALKLECSLQGVMRCFKTAISSPVRCLTIVGDTLLVGGEANVGKIIALDMTRLSGYLVDDTADKTSDTKPKRLAMNPAVVGSIPLNYSCRVLAILVSESPSTDNTTRLITLVSSDGVMRVQALPNNAEQWSSQRSRETLAQFDLKPKGTLKLSHVAISGAAAASLKADAKWRDCVAVGLAANGSIEIYDLRECAPPTMPELPIEVEGGVFDMFKSAASQHRQLTQTEDWQQQQQHVEELGHYVQPETDGDVEMKNAEAAVGPPPPPEHHPAQGS</sequence>
<name>A0A7J6LRC5_PERCH</name>
<proteinExistence type="predicted"/>
<protein>
    <submittedName>
        <fullName evidence="3">Uncharacterized protein</fullName>
    </submittedName>
</protein>
<dbReference type="InterPro" id="IPR015943">
    <property type="entry name" value="WD40/YVTN_repeat-like_dom_sf"/>
</dbReference>
<reference evidence="3 4" key="1">
    <citation type="submission" date="2020-04" db="EMBL/GenBank/DDBJ databases">
        <title>Perkinsus chesapeaki whole genome sequence.</title>
        <authorList>
            <person name="Bogema D.R."/>
        </authorList>
    </citation>
    <scope>NUCLEOTIDE SEQUENCE [LARGE SCALE GENOMIC DNA]</scope>
    <source>
        <strain evidence="3">ATCC PRA-425</strain>
    </source>
</reference>
<evidence type="ECO:0000313" key="4">
    <source>
        <dbReference type="Proteomes" id="UP000591131"/>
    </source>
</evidence>
<evidence type="ECO:0000313" key="3">
    <source>
        <dbReference type="EMBL" id="KAF4661852.1"/>
    </source>
</evidence>
<dbReference type="OrthoDB" id="5566198at2759"/>
<dbReference type="Pfam" id="PF00400">
    <property type="entry name" value="WD40"/>
    <property type="match status" value="1"/>
</dbReference>
<dbReference type="Gene3D" id="2.130.10.10">
    <property type="entry name" value="YVTN repeat-like/Quinoprotein amine dehydrogenase"/>
    <property type="match status" value="1"/>
</dbReference>